<reference evidence="1 2" key="1">
    <citation type="submission" date="2014-10" db="EMBL/GenBank/DDBJ databases">
        <title>Genome sequence of Clostridium aceticum DSM 1496.</title>
        <authorList>
            <person name="Poehlein A."/>
            <person name="Schiel-Bengelsdorf B."/>
            <person name="Gottschalk G."/>
            <person name="Duerre P."/>
            <person name="Daniel R."/>
        </authorList>
    </citation>
    <scope>NUCLEOTIDE SEQUENCE [LARGE SCALE GENOMIC DNA]</scope>
    <source>
        <strain evidence="1 2">DSM 1496</strain>
    </source>
</reference>
<accession>A0A0D8IE25</accession>
<dbReference type="STRING" id="84022.CACET_c06010"/>
<evidence type="ECO:0000313" key="1">
    <source>
        <dbReference type="EMBL" id="AKL94111.1"/>
    </source>
</evidence>
<gene>
    <name evidence="1" type="ORF">CACET_c06010</name>
</gene>
<dbReference type="KEGG" id="cace:CACET_c06010"/>
<dbReference type="OrthoDB" id="1956684at2"/>
<proteinExistence type="predicted"/>
<keyword evidence="2" id="KW-1185">Reference proteome</keyword>
<dbReference type="RefSeq" id="WP_044823045.1">
    <property type="nucleotide sequence ID" value="NZ_CP009687.1"/>
</dbReference>
<dbReference type="Proteomes" id="UP000035704">
    <property type="component" value="Chromosome"/>
</dbReference>
<dbReference type="AlphaFoldDB" id="A0A0D8IE25"/>
<evidence type="ECO:0000313" key="2">
    <source>
        <dbReference type="Proteomes" id="UP000035704"/>
    </source>
</evidence>
<sequence length="67" mass="8080">MEEKRDVVSFIQELDQQQGFFKNIEEINKYNIKAIVELIQYNNMKEYGSPLYTKEEIRRGIKNHLTN</sequence>
<dbReference type="PATRIC" id="fig|84022.5.peg.1487"/>
<organism evidence="1 2">
    <name type="scientific">Clostridium aceticum</name>
    <dbReference type="NCBI Taxonomy" id="84022"/>
    <lineage>
        <taxon>Bacteria</taxon>
        <taxon>Bacillati</taxon>
        <taxon>Bacillota</taxon>
        <taxon>Clostridia</taxon>
        <taxon>Eubacteriales</taxon>
        <taxon>Clostridiaceae</taxon>
        <taxon>Clostridium</taxon>
    </lineage>
</organism>
<name>A0A0D8IE25_9CLOT</name>
<protein>
    <submittedName>
        <fullName evidence="1">Uncharacterized protein</fullName>
    </submittedName>
</protein>
<dbReference type="EMBL" id="CP009687">
    <property type="protein sequence ID" value="AKL94111.1"/>
    <property type="molecule type" value="Genomic_DNA"/>
</dbReference>